<evidence type="ECO:0008006" key="3">
    <source>
        <dbReference type="Google" id="ProtNLM"/>
    </source>
</evidence>
<dbReference type="EMBL" id="MELI01000003">
    <property type="protein sequence ID" value="OFW35986.1"/>
    <property type="molecule type" value="Genomic_DNA"/>
</dbReference>
<evidence type="ECO:0000313" key="2">
    <source>
        <dbReference type="Proteomes" id="UP000178086"/>
    </source>
</evidence>
<comment type="caution">
    <text evidence="1">The sequence shown here is derived from an EMBL/GenBank/DDBJ whole genome shotgun (WGS) entry which is preliminary data.</text>
</comment>
<gene>
    <name evidence="1" type="ORF">A2074_00785</name>
</gene>
<dbReference type="AlphaFoldDB" id="A0A1F2UX39"/>
<dbReference type="Proteomes" id="UP000178086">
    <property type="component" value="Unassembled WGS sequence"/>
</dbReference>
<accession>A0A1F2UX39</accession>
<dbReference type="Pfam" id="PF13618">
    <property type="entry name" value="Gluconate_2-dh3"/>
    <property type="match status" value="1"/>
</dbReference>
<sequence length="201" mass="22855">MEVLMEGYPGYDPTVKQDSWDAKTRFVLERRVVIVPKLLFFKPDEARALEAAVARLLPQSRPNPIPVVPFVDEKLARNVTDGTRYEDMPPMRELWRLFVATLDEEAQVRHEKRFGALEAETQDMVLAAILKGESRSLLWKKIPARLAFEHIVSTVAAVYYAHPSAWGEIGWGGPKYPGIYVRVRCGRKDPEEAGEVGHVRD</sequence>
<proteinExistence type="predicted"/>
<organism evidence="1 2">
    <name type="scientific">Candidatus Aquicultor primus</name>
    <dbReference type="NCBI Taxonomy" id="1797195"/>
    <lineage>
        <taxon>Bacteria</taxon>
        <taxon>Bacillati</taxon>
        <taxon>Actinomycetota</taxon>
        <taxon>Candidatus Aquicultoria</taxon>
        <taxon>Candidatus Aquicultorales</taxon>
        <taxon>Candidatus Aquicultoraceae</taxon>
        <taxon>Candidatus Aquicultor</taxon>
    </lineage>
</organism>
<name>A0A1F2UX39_9ACTN</name>
<dbReference type="InterPro" id="IPR027056">
    <property type="entry name" value="Gluconate_2DH_su3"/>
</dbReference>
<reference evidence="1 2" key="1">
    <citation type="journal article" date="2016" name="Nat. Commun.">
        <title>Thousands of microbial genomes shed light on interconnected biogeochemical processes in an aquifer system.</title>
        <authorList>
            <person name="Anantharaman K."/>
            <person name="Brown C.T."/>
            <person name="Hug L.A."/>
            <person name="Sharon I."/>
            <person name="Castelle C.J."/>
            <person name="Probst A.J."/>
            <person name="Thomas B.C."/>
            <person name="Singh A."/>
            <person name="Wilkins M.J."/>
            <person name="Karaoz U."/>
            <person name="Brodie E.L."/>
            <person name="Williams K.H."/>
            <person name="Hubbard S.S."/>
            <person name="Banfield J.F."/>
        </authorList>
    </citation>
    <scope>NUCLEOTIDE SEQUENCE [LARGE SCALE GENOMIC DNA]</scope>
</reference>
<protein>
    <recommendedName>
        <fullName evidence="3">Gluconate 2-dehydrogenase subunit 3 family protein</fullName>
    </recommendedName>
</protein>
<evidence type="ECO:0000313" key="1">
    <source>
        <dbReference type="EMBL" id="OFW35986.1"/>
    </source>
</evidence>